<protein>
    <submittedName>
        <fullName evidence="1">Split RnlA RNA ligase 1 and tail fiber attachment catalyst</fullName>
    </submittedName>
</protein>
<gene>
    <name evidence="1" type="primary">rnlA-A</name>
    <name evidence="1" type="ORF">Acj133p228</name>
</gene>
<reference evidence="1 2" key="1">
    <citation type="journal article" date="2010" name="Virol. J.">
        <title>Genomes of the T4-related bacteriophages as windows on microbial genome evolution.</title>
        <authorList>
            <person name="Petrov V.M."/>
            <person name="Ratnayaka S."/>
            <person name="Nolan J.M."/>
            <person name="Miller E.S."/>
            <person name="Karam J.D."/>
        </authorList>
    </citation>
    <scope>NUCLEOTIDE SEQUENCE [LARGE SCALE GENOMIC DNA]</scope>
    <source>
        <strain evidence="1">Acj133</strain>
    </source>
</reference>
<sequence length="112" mass="12969">MQIYDELMALCADDQNLFYFKDQTTAMGMNVRIFNYHFVSYTDWLKPSALECRGIMFKMVDGVATEILTRPMSKFFNLTELKTPDEFAQILISQGLLSQEVYDKAKNPPSFT</sequence>
<name>D9I6G2_9CAUD</name>
<dbReference type="KEGG" id="vg:10323215"/>
<keyword evidence="1" id="KW-0436">Ligase</keyword>
<organism evidence="1 2">
    <name type="scientific">Acinetobacter phage 133</name>
    <dbReference type="NCBI Taxonomy" id="2919552"/>
    <lineage>
        <taxon>Viruses</taxon>
        <taxon>Duplodnaviria</taxon>
        <taxon>Heunggongvirae</taxon>
        <taxon>Uroviricota</taxon>
        <taxon>Caudoviricetes</taxon>
        <taxon>Pantevenvirales</taxon>
        <taxon>Straboviridae</taxon>
        <taxon>Tevenvirinae</taxon>
        <taxon>Centumtrigintavirus</taxon>
        <taxon>Centumtrigintavirus cv133</taxon>
        <taxon>Acinetobacter virus 133</taxon>
    </lineage>
</organism>
<evidence type="ECO:0000313" key="2">
    <source>
        <dbReference type="Proteomes" id="UP000000330"/>
    </source>
</evidence>
<dbReference type="GO" id="GO:0016874">
    <property type="term" value="F:ligase activity"/>
    <property type="evidence" value="ECO:0007669"/>
    <property type="project" value="UniProtKB-KW"/>
</dbReference>
<dbReference type="EMBL" id="HM114315">
    <property type="protein sequence ID" value="ADJ19543.1"/>
    <property type="molecule type" value="Genomic_DNA"/>
</dbReference>
<dbReference type="GeneID" id="10323215"/>
<accession>D9I6G2</accession>
<keyword evidence="2" id="KW-1185">Reference proteome</keyword>
<evidence type="ECO:0000313" key="1">
    <source>
        <dbReference type="EMBL" id="ADJ19543.1"/>
    </source>
</evidence>
<dbReference type="Proteomes" id="UP000000330">
    <property type="component" value="Segment"/>
</dbReference>
<proteinExistence type="predicted"/>
<dbReference type="RefSeq" id="YP_004300809.1">
    <property type="nucleotide sequence ID" value="NC_015250.1"/>
</dbReference>